<dbReference type="KEGG" id="cle:Clole_2613"/>
<evidence type="ECO:0000313" key="1">
    <source>
        <dbReference type="EMBL" id="ADZ84315.1"/>
    </source>
</evidence>
<accession>F2JIE9</accession>
<dbReference type="HOGENOM" id="CLU_3023650_0_0_9"/>
<reference evidence="1 2" key="1">
    <citation type="journal article" date="2011" name="J. Bacteriol.">
        <title>Complete genome sequence of the cellulose-degrading bacterium Cellulosilyticum lentocellum.</title>
        <authorList>
            <consortium name="US DOE Joint Genome Institute"/>
            <person name="Miller D.A."/>
            <person name="Suen G."/>
            <person name="Bruce D."/>
            <person name="Copeland A."/>
            <person name="Cheng J.F."/>
            <person name="Detter C."/>
            <person name="Goodwin L.A."/>
            <person name="Han C.S."/>
            <person name="Hauser L.J."/>
            <person name="Land M.L."/>
            <person name="Lapidus A."/>
            <person name="Lucas S."/>
            <person name="Meincke L."/>
            <person name="Pitluck S."/>
            <person name="Tapia R."/>
            <person name="Teshima H."/>
            <person name="Woyke T."/>
            <person name="Fox B.G."/>
            <person name="Angert E.R."/>
            <person name="Currie C.R."/>
        </authorList>
    </citation>
    <scope>NUCLEOTIDE SEQUENCE [LARGE SCALE GENOMIC DNA]</scope>
    <source>
        <strain evidence="2">ATCC 49066 / DSM 5427 / NCIMB 11756 / RHM5</strain>
    </source>
</reference>
<dbReference type="Proteomes" id="UP000008467">
    <property type="component" value="Chromosome"/>
</dbReference>
<gene>
    <name evidence="1" type="ordered locus">Clole_2613</name>
</gene>
<organism evidence="1 2">
    <name type="scientific">Cellulosilyticum lentocellum (strain ATCC 49066 / DSM 5427 / NCIMB 11756 / RHM5)</name>
    <name type="common">Clostridium lentocellum</name>
    <dbReference type="NCBI Taxonomy" id="642492"/>
    <lineage>
        <taxon>Bacteria</taxon>
        <taxon>Bacillati</taxon>
        <taxon>Bacillota</taxon>
        <taxon>Clostridia</taxon>
        <taxon>Lachnospirales</taxon>
        <taxon>Cellulosilyticaceae</taxon>
        <taxon>Cellulosilyticum</taxon>
    </lineage>
</organism>
<dbReference type="STRING" id="642492.Clole_2613"/>
<evidence type="ECO:0000313" key="2">
    <source>
        <dbReference type="Proteomes" id="UP000008467"/>
    </source>
</evidence>
<protein>
    <submittedName>
        <fullName evidence="1">Uncharacterized protein</fullName>
    </submittedName>
</protein>
<dbReference type="EMBL" id="CP002582">
    <property type="protein sequence ID" value="ADZ84315.1"/>
    <property type="molecule type" value="Genomic_DNA"/>
</dbReference>
<proteinExistence type="predicted"/>
<sequence>MAKQEEKQLLRNVRRPLNTVSSMSEITKRQQLYLVFHIVRFIHGLRNMILMAKRH</sequence>
<keyword evidence="2" id="KW-1185">Reference proteome</keyword>
<name>F2JIE9_CELLD</name>
<dbReference type="AlphaFoldDB" id="F2JIE9"/>